<sequence>MIFGESPRPPSEPCTAAPRLIYMRVQRNGSEPRPPSSSDCLSLPHGSVESLAASLLTASQKKKRQNKGRHLLPKIHNATGSGWKLFVCSAQWLGGVGGL</sequence>
<proteinExistence type="predicted"/>
<organism evidence="1 2">
    <name type="scientific">Pleuronectes platessa</name>
    <name type="common">European plaice</name>
    <dbReference type="NCBI Taxonomy" id="8262"/>
    <lineage>
        <taxon>Eukaryota</taxon>
        <taxon>Metazoa</taxon>
        <taxon>Chordata</taxon>
        <taxon>Craniata</taxon>
        <taxon>Vertebrata</taxon>
        <taxon>Euteleostomi</taxon>
        <taxon>Actinopterygii</taxon>
        <taxon>Neopterygii</taxon>
        <taxon>Teleostei</taxon>
        <taxon>Neoteleostei</taxon>
        <taxon>Acanthomorphata</taxon>
        <taxon>Carangaria</taxon>
        <taxon>Pleuronectiformes</taxon>
        <taxon>Pleuronectoidei</taxon>
        <taxon>Pleuronectidae</taxon>
        <taxon>Pleuronectes</taxon>
    </lineage>
</organism>
<reference evidence="1" key="1">
    <citation type="submission" date="2020-03" db="EMBL/GenBank/DDBJ databases">
        <authorList>
            <person name="Weist P."/>
        </authorList>
    </citation>
    <scope>NUCLEOTIDE SEQUENCE</scope>
</reference>
<name>A0A9N7U6E6_PLEPL</name>
<evidence type="ECO:0000313" key="2">
    <source>
        <dbReference type="Proteomes" id="UP001153269"/>
    </source>
</evidence>
<evidence type="ECO:0000313" key="1">
    <source>
        <dbReference type="EMBL" id="CAB1425436.1"/>
    </source>
</evidence>
<accession>A0A9N7U6E6</accession>
<comment type="caution">
    <text evidence="1">The sequence shown here is derived from an EMBL/GenBank/DDBJ whole genome shotgun (WGS) entry which is preliminary data.</text>
</comment>
<protein>
    <submittedName>
        <fullName evidence="1">Uncharacterized protein</fullName>
    </submittedName>
</protein>
<dbReference type="Proteomes" id="UP001153269">
    <property type="component" value="Unassembled WGS sequence"/>
</dbReference>
<dbReference type="AlphaFoldDB" id="A0A9N7U6E6"/>
<gene>
    <name evidence="1" type="ORF">PLEPLA_LOCUS13366</name>
</gene>
<dbReference type="EMBL" id="CADEAL010000802">
    <property type="protein sequence ID" value="CAB1425436.1"/>
    <property type="molecule type" value="Genomic_DNA"/>
</dbReference>
<keyword evidence="2" id="KW-1185">Reference proteome</keyword>